<dbReference type="AlphaFoldDB" id="A0A2G9G153"/>
<protein>
    <recommendedName>
        <fullName evidence="2">Agenet-like domain-containing protein</fullName>
    </recommendedName>
</protein>
<organism evidence="3 4">
    <name type="scientific">Handroanthus impetiginosus</name>
    <dbReference type="NCBI Taxonomy" id="429701"/>
    <lineage>
        <taxon>Eukaryota</taxon>
        <taxon>Viridiplantae</taxon>
        <taxon>Streptophyta</taxon>
        <taxon>Embryophyta</taxon>
        <taxon>Tracheophyta</taxon>
        <taxon>Spermatophyta</taxon>
        <taxon>Magnoliopsida</taxon>
        <taxon>eudicotyledons</taxon>
        <taxon>Gunneridae</taxon>
        <taxon>Pentapetalae</taxon>
        <taxon>asterids</taxon>
        <taxon>lamiids</taxon>
        <taxon>Lamiales</taxon>
        <taxon>Bignoniaceae</taxon>
        <taxon>Crescentiina</taxon>
        <taxon>Tabebuia alliance</taxon>
        <taxon>Handroanthus</taxon>
    </lineage>
</organism>
<dbReference type="Pfam" id="PF05641">
    <property type="entry name" value="Agenet"/>
    <property type="match status" value="1"/>
</dbReference>
<dbReference type="Proteomes" id="UP000231279">
    <property type="component" value="Unassembled WGS sequence"/>
</dbReference>
<dbReference type="PANTHER" id="PTHR31917:SF3">
    <property type="entry name" value="BROMO ADJACENT-LIKE DOMAIN PROTEIN"/>
    <property type="match status" value="1"/>
</dbReference>
<proteinExistence type="predicted"/>
<sequence>MSDDQVMRAWEERIILREKGRRLVHYILKDSMGNSVLAVVGRDRSVNHMAYEISEDFLCVFGSTSTVHAGTKWRARRDVIEWLVSVVSRGGPILANSTDPSSRKCQFSGQSNNRKISTEEVEASTPEELAKRAFKRMRSCRMDQTLLSSFGCLPNLVSHNLMVRWEPTRKRLKIKASTKGPVVSNLVMPGPRCRVFSKINKNIELLSQDSSMQGCWFRCKILCSSENRLKVQYMDVLEVDGPGKLEEWVPAPRVAPRDKLGVRCLGRLTIRPWPSEDSSDVTFEVGASVDAWWCNGWFTFLKGWEAKCNNETVGG</sequence>
<keyword evidence="4" id="KW-1185">Reference proteome</keyword>
<dbReference type="OrthoDB" id="1728910at2759"/>
<feature type="compositionally biased region" description="Polar residues" evidence="1">
    <location>
        <begin position="98"/>
        <end position="115"/>
    </location>
</feature>
<evidence type="ECO:0000313" key="4">
    <source>
        <dbReference type="Proteomes" id="UP000231279"/>
    </source>
</evidence>
<gene>
    <name evidence="3" type="ORF">CDL12_28452</name>
</gene>
<evidence type="ECO:0000256" key="1">
    <source>
        <dbReference type="SAM" id="MobiDB-lite"/>
    </source>
</evidence>
<feature type="region of interest" description="Disordered" evidence="1">
    <location>
        <begin position="98"/>
        <end position="117"/>
    </location>
</feature>
<dbReference type="STRING" id="429701.A0A2G9G153"/>
<dbReference type="PANTHER" id="PTHR31917">
    <property type="entry name" value="AGENET DOMAIN-CONTAINING PROTEIN-RELATED"/>
    <property type="match status" value="1"/>
</dbReference>
<dbReference type="InterPro" id="IPR008395">
    <property type="entry name" value="Agenet-like_dom"/>
</dbReference>
<evidence type="ECO:0000259" key="2">
    <source>
        <dbReference type="Pfam" id="PF05641"/>
    </source>
</evidence>
<name>A0A2G9G153_9LAMI</name>
<accession>A0A2G9G153</accession>
<feature type="domain" description="Agenet-like" evidence="2">
    <location>
        <begin position="202"/>
        <end position="257"/>
    </location>
</feature>
<dbReference type="EMBL" id="NKXS01007851">
    <property type="protein sequence ID" value="PIM99056.1"/>
    <property type="molecule type" value="Genomic_DNA"/>
</dbReference>
<comment type="caution">
    <text evidence="3">The sequence shown here is derived from an EMBL/GenBank/DDBJ whole genome shotgun (WGS) entry which is preliminary data.</text>
</comment>
<evidence type="ECO:0000313" key="3">
    <source>
        <dbReference type="EMBL" id="PIM99056.1"/>
    </source>
</evidence>
<reference evidence="4" key="1">
    <citation type="journal article" date="2018" name="Gigascience">
        <title>Genome assembly of the Pink Ipe (Handroanthus impetiginosus, Bignoniaceae), a highly valued, ecologically keystone Neotropical timber forest tree.</title>
        <authorList>
            <person name="Silva-Junior O.B."/>
            <person name="Grattapaglia D."/>
            <person name="Novaes E."/>
            <person name="Collevatti R.G."/>
        </authorList>
    </citation>
    <scope>NUCLEOTIDE SEQUENCE [LARGE SCALE GENOMIC DNA]</scope>
    <source>
        <strain evidence="4">cv. UFG-1</strain>
    </source>
</reference>